<dbReference type="STRING" id="1094556.MCY_00795"/>
<feature type="domain" description="LysM" evidence="3">
    <location>
        <begin position="128"/>
        <end position="171"/>
    </location>
</feature>
<feature type="region of interest" description="Disordered" evidence="2">
    <location>
        <begin position="213"/>
        <end position="249"/>
    </location>
</feature>
<feature type="region of interest" description="Disordered" evidence="2">
    <location>
        <begin position="72"/>
        <end position="119"/>
    </location>
</feature>
<dbReference type="EMBL" id="AILY01000017">
    <property type="protein sequence ID" value="EJF86126.1"/>
    <property type="molecule type" value="Genomic_DNA"/>
</dbReference>
<dbReference type="CDD" id="cd12797">
    <property type="entry name" value="M23_peptidase"/>
    <property type="match status" value="1"/>
</dbReference>
<evidence type="ECO:0000313" key="4">
    <source>
        <dbReference type="EMBL" id="EJF86126.1"/>
    </source>
</evidence>
<feature type="compositionally biased region" description="Polar residues" evidence="2">
    <location>
        <begin position="218"/>
        <end position="229"/>
    </location>
</feature>
<reference evidence="4 5" key="1">
    <citation type="submission" date="2012-03" db="EMBL/GenBank/DDBJ databases">
        <title>The Genome Sequence of Bartonella rattimassiliensis 15908.</title>
        <authorList>
            <consortium name="The Broad Institute Genome Sequencing Platform"/>
            <consortium name="The Broad Institute Genome Sequencing Center for Infectious Disease"/>
            <person name="Feldgarden M."/>
            <person name="Kirby J."/>
            <person name="Kosoy M."/>
            <person name="Birtles R."/>
            <person name="Probert W.S."/>
            <person name="Chiaraviglio L."/>
            <person name="Young S.K."/>
            <person name="Zeng Q."/>
            <person name="Gargeya S."/>
            <person name="Fitzgerald M."/>
            <person name="Haas B."/>
            <person name="Abouelleil A."/>
            <person name="Alvarado L."/>
            <person name="Arachchi H.M."/>
            <person name="Berlin A."/>
            <person name="Chapman S.B."/>
            <person name="Gearin G."/>
            <person name="Goldberg J."/>
            <person name="Griggs A."/>
            <person name="Gujja S."/>
            <person name="Hansen M."/>
            <person name="Heiman D."/>
            <person name="Howarth C."/>
            <person name="Larimer J."/>
            <person name="Lui A."/>
            <person name="MacDonald P.J.P."/>
            <person name="McCowen C."/>
            <person name="Montmayeur A."/>
            <person name="Murphy C."/>
            <person name="Neiman D."/>
            <person name="Pearson M."/>
            <person name="Priest M."/>
            <person name="Roberts A."/>
            <person name="Saif S."/>
            <person name="Shea T."/>
            <person name="Sisk P."/>
            <person name="Stolte C."/>
            <person name="Sykes S."/>
            <person name="Wortman J."/>
            <person name="Nusbaum C."/>
            <person name="Birren B."/>
        </authorList>
    </citation>
    <scope>NUCLEOTIDE SEQUENCE [LARGE SCALE GENOMIC DNA]</scope>
    <source>
        <strain evidence="4 5">15908</strain>
    </source>
</reference>
<dbReference type="PROSITE" id="PS51782">
    <property type="entry name" value="LYSM"/>
    <property type="match status" value="1"/>
</dbReference>
<dbReference type="InterPro" id="IPR036779">
    <property type="entry name" value="LysM_dom_sf"/>
</dbReference>
<comment type="caution">
    <text evidence="4">The sequence shown here is derived from an EMBL/GenBank/DDBJ whole genome shotgun (WGS) entry which is preliminary data.</text>
</comment>
<feature type="compositionally biased region" description="Polar residues" evidence="2">
    <location>
        <begin position="236"/>
        <end position="249"/>
    </location>
</feature>
<dbReference type="RefSeq" id="WP_007347098.1">
    <property type="nucleotide sequence ID" value="NZ_CALY02000037.1"/>
</dbReference>
<dbReference type="Pfam" id="PF01476">
    <property type="entry name" value="LysM"/>
    <property type="match status" value="1"/>
</dbReference>
<dbReference type="Gene3D" id="2.70.70.10">
    <property type="entry name" value="Glucose Permease (Domain IIA)"/>
    <property type="match status" value="1"/>
</dbReference>
<dbReference type="InterPro" id="IPR050570">
    <property type="entry name" value="Cell_wall_metabolism_enzyme"/>
</dbReference>
<dbReference type="eggNOG" id="COG1388">
    <property type="taxonomic scope" value="Bacteria"/>
</dbReference>
<evidence type="ECO:0000313" key="5">
    <source>
        <dbReference type="Proteomes" id="UP000001077"/>
    </source>
</evidence>
<dbReference type="PANTHER" id="PTHR21666">
    <property type="entry name" value="PEPTIDASE-RELATED"/>
    <property type="match status" value="1"/>
</dbReference>
<accession>J0QKJ4</accession>
<proteinExistence type="inferred from homology"/>
<organism evidence="4 5">
    <name type="scientific">Bartonella rattimassiliensis 15908</name>
    <dbReference type="NCBI Taxonomy" id="1094556"/>
    <lineage>
        <taxon>Bacteria</taxon>
        <taxon>Pseudomonadati</taxon>
        <taxon>Pseudomonadota</taxon>
        <taxon>Alphaproteobacteria</taxon>
        <taxon>Hyphomicrobiales</taxon>
        <taxon>Bartonellaceae</taxon>
        <taxon>Bartonella</taxon>
    </lineage>
</organism>
<dbReference type="SUPFAM" id="SSF51261">
    <property type="entry name" value="Duplicated hybrid motif"/>
    <property type="match status" value="1"/>
</dbReference>
<gene>
    <name evidence="4" type="ORF">MCY_00795</name>
</gene>
<dbReference type="HOGENOM" id="CLU_029425_0_0_5"/>
<evidence type="ECO:0000256" key="1">
    <source>
        <dbReference type="ARBA" id="ARBA00038420"/>
    </source>
</evidence>
<evidence type="ECO:0000259" key="3">
    <source>
        <dbReference type="PROSITE" id="PS51782"/>
    </source>
</evidence>
<keyword evidence="5" id="KW-1185">Reference proteome</keyword>
<dbReference type="PATRIC" id="fig|1094556.3.peg.908"/>
<sequence length="390" mass="42420">MCLKVLNNIFWHNFQKMTFLTAVTIVAGCSSGTQRFSDVFPHRSVSPQSNISSTMPTDPRILSSYGDSMIQSTELPPVEPSGDSWMDDNSPQQGSTTSLDGRVMGAPPRNLGTLSRSQMDNSPIFRRSSYIVQSGDTLLSIARQIGVSVEALKLANGINSNSIHIGQVLVVPSRRTLATSNAHNNSDWAVSKAESSFQSQVSSSIKRNKASPIYKAPVTTSPSATMNRSSSEENSSKQMMRSNHATSLSSTVANTDHIVTPQATGISKMRWPVRGRLLSQFGQKKGTIMSRGIDIAVPEGSSVKAAENGVVIYAGDGLKELGNVVMIRHENDIITIYGCNSKLFVNKGQRVRRGDEIAKSGVSGNVKTPRVYFEMRKNSLPVDPFKYLEN</sequence>
<dbReference type="eggNOG" id="COG4942">
    <property type="taxonomic scope" value="Bacteria"/>
</dbReference>
<dbReference type="PANTHER" id="PTHR21666:SF263">
    <property type="entry name" value="MUREIN HYDROLASE ACTIVATOR NLPD"/>
    <property type="match status" value="1"/>
</dbReference>
<dbReference type="Proteomes" id="UP000001077">
    <property type="component" value="Unassembled WGS sequence"/>
</dbReference>
<dbReference type="InterPro" id="IPR011055">
    <property type="entry name" value="Dup_hybrid_motif"/>
</dbReference>
<name>J0QKJ4_9HYPH</name>
<dbReference type="InterPro" id="IPR018392">
    <property type="entry name" value="LysM"/>
</dbReference>
<protein>
    <recommendedName>
        <fullName evidence="3">LysM domain-containing protein</fullName>
    </recommendedName>
</protein>
<dbReference type="SMART" id="SM00257">
    <property type="entry name" value="LysM"/>
    <property type="match status" value="1"/>
</dbReference>
<dbReference type="InterPro" id="IPR016047">
    <property type="entry name" value="M23ase_b-sheet_dom"/>
</dbReference>
<dbReference type="Pfam" id="PF01551">
    <property type="entry name" value="Peptidase_M23"/>
    <property type="match status" value="1"/>
</dbReference>
<dbReference type="Gene3D" id="3.10.350.10">
    <property type="entry name" value="LysM domain"/>
    <property type="match status" value="1"/>
</dbReference>
<evidence type="ECO:0000256" key="2">
    <source>
        <dbReference type="SAM" id="MobiDB-lite"/>
    </source>
</evidence>
<dbReference type="PROSITE" id="PS51257">
    <property type="entry name" value="PROKAR_LIPOPROTEIN"/>
    <property type="match status" value="1"/>
</dbReference>
<dbReference type="OrthoDB" id="9795421at2"/>
<dbReference type="CDD" id="cd00118">
    <property type="entry name" value="LysM"/>
    <property type="match status" value="1"/>
</dbReference>
<dbReference type="GO" id="GO:0004222">
    <property type="term" value="F:metalloendopeptidase activity"/>
    <property type="evidence" value="ECO:0007669"/>
    <property type="project" value="TreeGrafter"/>
</dbReference>
<comment type="similarity">
    <text evidence="1">Belongs to the E.coli NlpD/Haemophilus LppB family.</text>
</comment>
<dbReference type="AlphaFoldDB" id="J0QKJ4"/>
<feature type="compositionally biased region" description="Polar residues" evidence="2">
    <location>
        <begin position="87"/>
        <end position="99"/>
    </location>
</feature>